<keyword evidence="1" id="KW-1133">Transmembrane helix</keyword>
<keyword evidence="2" id="KW-0732">Signal</keyword>
<feature type="transmembrane region" description="Helical" evidence="1">
    <location>
        <begin position="102"/>
        <end position="123"/>
    </location>
</feature>
<proteinExistence type="predicted"/>
<organism evidence="3 4">
    <name type="scientific">Bondarzewia mesenterica</name>
    <dbReference type="NCBI Taxonomy" id="1095465"/>
    <lineage>
        <taxon>Eukaryota</taxon>
        <taxon>Fungi</taxon>
        <taxon>Dikarya</taxon>
        <taxon>Basidiomycota</taxon>
        <taxon>Agaricomycotina</taxon>
        <taxon>Agaricomycetes</taxon>
        <taxon>Russulales</taxon>
        <taxon>Bondarzewiaceae</taxon>
        <taxon>Bondarzewia</taxon>
    </lineage>
</organism>
<gene>
    <name evidence="3" type="ORF">EW146_g6131</name>
</gene>
<name>A0A4S4LQH3_9AGAM</name>
<keyword evidence="1" id="KW-0472">Membrane</keyword>
<evidence type="ECO:0000313" key="4">
    <source>
        <dbReference type="Proteomes" id="UP000310158"/>
    </source>
</evidence>
<dbReference type="OrthoDB" id="3214103at2759"/>
<keyword evidence="4" id="KW-1185">Reference proteome</keyword>
<evidence type="ECO:0000256" key="2">
    <source>
        <dbReference type="SAM" id="SignalP"/>
    </source>
</evidence>
<keyword evidence="1" id="KW-0812">Transmembrane</keyword>
<dbReference type="EMBL" id="SGPL01000296">
    <property type="protein sequence ID" value="THH14167.1"/>
    <property type="molecule type" value="Genomic_DNA"/>
</dbReference>
<feature type="signal peptide" evidence="2">
    <location>
        <begin position="1"/>
        <end position="25"/>
    </location>
</feature>
<dbReference type="AlphaFoldDB" id="A0A4S4LQH3"/>
<accession>A0A4S4LQH3</accession>
<feature type="chain" id="PRO_5020731356" evidence="2">
    <location>
        <begin position="26"/>
        <end position="320"/>
    </location>
</feature>
<feature type="transmembrane region" description="Helical" evidence="1">
    <location>
        <begin position="219"/>
        <end position="241"/>
    </location>
</feature>
<dbReference type="Proteomes" id="UP000310158">
    <property type="component" value="Unassembled WGS sequence"/>
</dbReference>
<comment type="caution">
    <text evidence="3">The sequence shown here is derived from an EMBL/GenBank/DDBJ whole genome shotgun (WGS) entry which is preliminary data.</text>
</comment>
<feature type="transmembrane region" description="Helical" evidence="1">
    <location>
        <begin position="143"/>
        <end position="165"/>
    </location>
</feature>
<evidence type="ECO:0000256" key="1">
    <source>
        <dbReference type="SAM" id="Phobius"/>
    </source>
</evidence>
<feature type="transmembrane region" description="Helical" evidence="1">
    <location>
        <begin position="186"/>
        <end position="207"/>
    </location>
</feature>
<feature type="transmembrane region" description="Helical" evidence="1">
    <location>
        <begin position="70"/>
        <end position="90"/>
    </location>
</feature>
<sequence>RKGLRSRANVVLLIATLTMFGVSSAQWGTQFAAVVKQIQGVLTREPDQTLESKYPTVNETTLKLSFVDQYLSSINFLVGDSIVIWRAWVLYDRKRKVMMVPIVPLIIATATTFLVAGLQSRILSTKVEDPGDIYNILAGWFQIATYGLELTTNLAATSLIAYKAWKHRKLIKSALGPRKTTKVEKVLALLTESGILYCFLWVLLIGFQFVPSAGFFSNYFTPSAVHIAGMYPTLIVILVSIDRTVWEMTGILVADSVHHEQNPGMLEFAHPRFSLSIEVGRQERSLGSVLQLSSVQVQSAGGDVQLTTVEENLKAASFVV</sequence>
<feature type="non-terminal residue" evidence="3">
    <location>
        <position position="1"/>
    </location>
</feature>
<evidence type="ECO:0000313" key="3">
    <source>
        <dbReference type="EMBL" id="THH14167.1"/>
    </source>
</evidence>
<reference evidence="3 4" key="1">
    <citation type="submission" date="2019-02" db="EMBL/GenBank/DDBJ databases">
        <title>Genome sequencing of the rare red list fungi Bondarzewia mesenterica.</title>
        <authorList>
            <person name="Buettner E."/>
            <person name="Kellner H."/>
        </authorList>
    </citation>
    <scope>NUCLEOTIDE SEQUENCE [LARGE SCALE GENOMIC DNA]</scope>
    <source>
        <strain evidence="3 4">DSM 108281</strain>
    </source>
</reference>
<protein>
    <submittedName>
        <fullName evidence="3">Uncharacterized protein</fullName>
    </submittedName>
</protein>